<protein>
    <submittedName>
        <fullName evidence="3">Putative membrane protein</fullName>
    </submittedName>
</protein>
<dbReference type="STRING" id="1216932.CM240_0229"/>
<dbReference type="eggNOG" id="ENOG5033KJB">
    <property type="taxonomic scope" value="Bacteria"/>
</dbReference>
<dbReference type="KEGG" id="clt:CM240_0229"/>
<feature type="domain" description="DUF5105" evidence="2">
    <location>
        <begin position="40"/>
        <end position="212"/>
    </location>
</feature>
<dbReference type="AlphaFoldDB" id="W6RUX8"/>
<proteinExistence type="predicted"/>
<evidence type="ECO:0000313" key="4">
    <source>
        <dbReference type="Proteomes" id="UP000019426"/>
    </source>
</evidence>
<dbReference type="Pfam" id="PF17118">
    <property type="entry name" value="DUF5105"/>
    <property type="match status" value="1"/>
</dbReference>
<evidence type="ECO:0000259" key="2">
    <source>
        <dbReference type="Pfam" id="PF17118"/>
    </source>
</evidence>
<gene>
    <name evidence="3" type="ORF">CM240_0229</name>
</gene>
<dbReference type="HOGENOM" id="CLU_1238418_0_0_9"/>
<dbReference type="Proteomes" id="UP000019426">
    <property type="component" value="Chromosome M2/40_rep1"/>
</dbReference>
<dbReference type="InterPro" id="IPR031343">
    <property type="entry name" value="DUF5105"/>
</dbReference>
<dbReference type="RefSeq" id="WP_044035859.1">
    <property type="nucleotide sequence ID" value="NZ_HG917868.1"/>
</dbReference>
<organism evidence="3 4">
    <name type="scientific">Clostridium bornimense</name>
    <dbReference type="NCBI Taxonomy" id="1216932"/>
    <lineage>
        <taxon>Bacteria</taxon>
        <taxon>Bacillati</taxon>
        <taxon>Bacillota</taxon>
        <taxon>Clostridia</taxon>
        <taxon>Eubacteriales</taxon>
        <taxon>Clostridiaceae</taxon>
        <taxon>Clostridium</taxon>
    </lineage>
</organism>
<sequence length="223" mass="25161">MKQILKFCYNVITIFLVGIVLLFVYYIAEDLLGNKTNEIISPAESAKIVAQFYIYGDKSGVKELGMSDEDIQTALQNGKEESIKVMKNNLNGLGYSVTYDQLDKYYNAIIEASKKLTVKTKLISQDENIAIVSIKVNSIPFTEISYKASYKVEESLGNSEGNEEDYIELESKVYIESFIEELKNIEPSEDFNQEEVAFTRAGNGWFPANNDMFAATIDNLITK</sequence>
<accession>W6RUX8</accession>
<keyword evidence="4" id="KW-1185">Reference proteome</keyword>
<keyword evidence="1" id="KW-1133">Transmembrane helix</keyword>
<dbReference type="EMBL" id="HG917868">
    <property type="protein sequence ID" value="CDM67399.1"/>
    <property type="molecule type" value="Genomic_DNA"/>
</dbReference>
<dbReference type="PATRIC" id="fig|1216932.3.peg.210"/>
<evidence type="ECO:0000256" key="1">
    <source>
        <dbReference type="SAM" id="Phobius"/>
    </source>
</evidence>
<reference evidence="3 4" key="1">
    <citation type="submission" date="2013-11" db="EMBL/GenBank/DDBJ databases">
        <title>Complete genome sequence of Clostridum sp. M2/40.</title>
        <authorList>
            <person name="Wibberg D."/>
            <person name="Puehler A."/>
            <person name="Schlueter A."/>
        </authorList>
    </citation>
    <scope>NUCLEOTIDE SEQUENCE [LARGE SCALE GENOMIC DNA]</scope>
    <source>
        <strain evidence="4">M2/40</strain>
    </source>
</reference>
<keyword evidence="1" id="KW-0812">Transmembrane</keyword>
<evidence type="ECO:0000313" key="3">
    <source>
        <dbReference type="EMBL" id="CDM67399.1"/>
    </source>
</evidence>
<name>W6RUX8_9CLOT</name>
<feature type="transmembrane region" description="Helical" evidence="1">
    <location>
        <begin position="7"/>
        <end position="28"/>
    </location>
</feature>
<keyword evidence="1" id="KW-0472">Membrane</keyword>